<dbReference type="PANTHER" id="PTHR10728">
    <property type="entry name" value="CYTOSOLIC PHOSPHOLIPASE A2"/>
    <property type="match status" value="1"/>
</dbReference>
<feature type="transmembrane region" description="Helical" evidence="1">
    <location>
        <begin position="303"/>
        <end position="328"/>
    </location>
</feature>
<reference evidence="2" key="1">
    <citation type="submission" date="2021-03" db="EMBL/GenBank/DDBJ databases">
        <authorList>
            <person name="Peeters C."/>
        </authorList>
    </citation>
    <scope>NUCLEOTIDE SEQUENCE</scope>
    <source>
        <strain evidence="2">LMG 31506</strain>
    </source>
</reference>
<dbReference type="GO" id="GO:0004623">
    <property type="term" value="F:phospholipase A2 activity"/>
    <property type="evidence" value="ECO:0007669"/>
    <property type="project" value="TreeGrafter"/>
</dbReference>
<dbReference type="Gene3D" id="3.40.1090.10">
    <property type="entry name" value="Cytosolic phospholipase A2 catalytic domain"/>
    <property type="match status" value="2"/>
</dbReference>
<feature type="transmembrane region" description="Helical" evidence="1">
    <location>
        <begin position="420"/>
        <end position="445"/>
    </location>
</feature>
<dbReference type="AlphaFoldDB" id="A0A916J2B7"/>
<feature type="transmembrane region" description="Helical" evidence="1">
    <location>
        <begin position="88"/>
        <end position="107"/>
    </location>
</feature>
<dbReference type="GO" id="GO:0005829">
    <property type="term" value="C:cytosol"/>
    <property type="evidence" value="ECO:0007669"/>
    <property type="project" value="TreeGrafter"/>
</dbReference>
<dbReference type="RefSeq" id="WP_211950361.1">
    <property type="nucleotide sequence ID" value="NZ_CAJPUY010000026.1"/>
</dbReference>
<keyword evidence="1" id="KW-1133">Transmembrane helix</keyword>
<comment type="caution">
    <text evidence="2">The sequence shown here is derived from an EMBL/GenBank/DDBJ whole genome shotgun (WGS) entry which is preliminary data.</text>
</comment>
<organism evidence="2 3">
    <name type="scientific">Cupriavidus yeoncheonensis</name>
    <dbReference type="NCBI Taxonomy" id="1462994"/>
    <lineage>
        <taxon>Bacteria</taxon>
        <taxon>Pseudomonadati</taxon>
        <taxon>Pseudomonadota</taxon>
        <taxon>Betaproteobacteria</taxon>
        <taxon>Burkholderiales</taxon>
        <taxon>Burkholderiaceae</taxon>
        <taxon>Cupriavidus</taxon>
    </lineage>
</organism>
<evidence type="ECO:0000313" key="2">
    <source>
        <dbReference type="EMBL" id="CAG2155824.1"/>
    </source>
</evidence>
<keyword evidence="1" id="KW-0812">Transmembrane</keyword>
<feature type="transmembrane region" description="Helical" evidence="1">
    <location>
        <begin position="185"/>
        <end position="205"/>
    </location>
</feature>
<accession>A0A916J2B7</accession>
<evidence type="ECO:0000313" key="3">
    <source>
        <dbReference type="Proteomes" id="UP000672934"/>
    </source>
</evidence>
<feature type="transmembrane region" description="Helical" evidence="1">
    <location>
        <begin position="238"/>
        <end position="262"/>
    </location>
</feature>
<keyword evidence="1" id="KW-0472">Membrane</keyword>
<evidence type="ECO:0000256" key="1">
    <source>
        <dbReference type="SAM" id="Phobius"/>
    </source>
</evidence>
<dbReference type="InterPro" id="IPR016035">
    <property type="entry name" value="Acyl_Trfase/lysoPLipase"/>
</dbReference>
<dbReference type="EMBL" id="CAJPUY010000026">
    <property type="protein sequence ID" value="CAG2155824.1"/>
    <property type="molecule type" value="Genomic_DNA"/>
</dbReference>
<dbReference type="GO" id="GO:0046475">
    <property type="term" value="P:glycerophospholipid catabolic process"/>
    <property type="evidence" value="ECO:0007669"/>
    <property type="project" value="TreeGrafter"/>
</dbReference>
<sequence length="909" mass="97302">MPAEDHGFSDEAARIAQRRRQLGIPARPGADTHNWALALSGGGIRSATFCLGVLQALAGTPLRPAAQPDGGEPGAPAPAVSLLPQFDYLSTVSGGGFLGAFFTSLFVPGRLRRGTNPVQAAADAYHTMQCEPPGRIRTSVSYASDPSRGAVAWLRENGRYLSPTGAGDNLYAAALILRNWLAMHYVIGSALLLLLAVLALGQYTATGMSYGLGRYEMDLLHDARQAFNQGECVVWWSALLWLPLGAALLLAVPPGLAYWMVYPRASDPQAAARFLSPGPIVATLVAILLLLAARWVVWLGPGLVLACVLAAAGALTLLAVLCCLAMLVPAPRTVPDYRVRATRALRSAVTLTLWLLALGVADTIARTTFLYAFMAASAWGAGVPAGVLAALVWLVRYAASLRDVGKQDSADTPWRALRAHLPVSLLAGALAALLALLVYVLWSWLVLYVRWNGREPVDWLVFGNAYTGPVLLVLVLVALLLAVVAGRFTGFLNLSTLQPFYAARLTRAYLGASNGERFVPHAPGHQGRERFSVAEPVPGDQLSLNTYYDPRVLAPLHLINVTLNLTVDPAEQLVQRDRKGKPLCLGPGPSVVQPGPAQTLPSDAYARFLVDGRPCCPDLSHPGTARVADFRTLGDWIAISGATVSPGLGRATTLGTSLLLGLANLRLGIWWQSYLHDGARHAGTVPATQRQPERATHPLLARFSALFRTQYCLGCELAARFHGMRRGWQYLSDGGHFDNTGVYELLRPGRDVSLIVLCDAGGDIDYRFGDLANLIRLARIDHGLEIVVDTEAATTHPVLSRVFGLPEDFGSDAEGEAAGKCAVLLNVYRAGPGADQRDPACRIVLLKPRLADWAPADVQQYGADHPAFPQEATADQFFDEAQWESYRALGLAIGQRVFGGGVGQALLAG</sequence>
<name>A0A916J2B7_9BURK</name>
<evidence type="ECO:0008006" key="4">
    <source>
        <dbReference type="Google" id="ProtNLM"/>
    </source>
</evidence>
<dbReference type="Proteomes" id="UP000672934">
    <property type="component" value="Unassembled WGS sequence"/>
</dbReference>
<feature type="transmembrane region" description="Helical" evidence="1">
    <location>
        <begin position="349"/>
        <end position="373"/>
    </location>
</feature>
<gene>
    <name evidence="2" type="ORF">LMG31506_05516</name>
</gene>
<feature type="transmembrane region" description="Helical" evidence="1">
    <location>
        <begin position="379"/>
        <end position="399"/>
    </location>
</feature>
<dbReference type="SUPFAM" id="SSF52151">
    <property type="entry name" value="FabD/lysophospholipase-like"/>
    <property type="match status" value="2"/>
</dbReference>
<keyword evidence="3" id="KW-1185">Reference proteome</keyword>
<feature type="transmembrane region" description="Helical" evidence="1">
    <location>
        <begin position="274"/>
        <end position="297"/>
    </location>
</feature>
<protein>
    <recommendedName>
        <fullName evidence="4">PNPLA domain-containing protein</fullName>
    </recommendedName>
</protein>
<proteinExistence type="predicted"/>
<feature type="transmembrane region" description="Helical" evidence="1">
    <location>
        <begin position="465"/>
        <end position="485"/>
    </location>
</feature>
<dbReference type="PANTHER" id="PTHR10728:SF40">
    <property type="entry name" value="PATATIN FAMILY PROTEIN"/>
    <property type="match status" value="1"/>
</dbReference>